<feature type="transmembrane region" description="Helical" evidence="6">
    <location>
        <begin position="387"/>
        <end position="409"/>
    </location>
</feature>
<name>S3DX39_GLAL2</name>
<dbReference type="OMA" id="ITHAWKS"/>
<organism evidence="8 9">
    <name type="scientific">Glarea lozoyensis (strain ATCC 20868 / MF5171)</name>
    <dbReference type="NCBI Taxonomy" id="1116229"/>
    <lineage>
        <taxon>Eukaryota</taxon>
        <taxon>Fungi</taxon>
        <taxon>Dikarya</taxon>
        <taxon>Ascomycota</taxon>
        <taxon>Pezizomycotina</taxon>
        <taxon>Leotiomycetes</taxon>
        <taxon>Helotiales</taxon>
        <taxon>Helotiaceae</taxon>
        <taxon>Glarea</taxon>
    </lineage>
</organism>
<feature type="transmembrane region" description="Helical" evidence="6">
    <location>
        <begin position="216"/>
        <end position="238"/>
    </location>
</feature>
<proteinExistence type="predicted"/>
<dbReference type="EMBL" id="KE145363">
    <property type="protein sequence ID" value="EPE30953.1"/>
    <property type="molecule type" value="Genomic_DNA"/>
</dbReference>
<keyword evidence="3 6" id="KW-0812">Transmembrane</keyword>
<feature type="transmembrane region" description="Helical" evidence="6">
    <location>
        <begin position="258"/>
        <end position="275"/>
    </location>
</feature>
<gene>
    <name evidence="8" type="ORF">GLAREA_03920</name>
</gene>
<feature type="transmembrane region" description="Helical" evidence="6">
    <location>
        <begin position="60"/>
        <end position="86"/>
    </location>
</feature>
<feature type="transmembrane region" description="Helical" evidence="6">
    <location>
        <begin position="184"/>
        <end position="204"/>
    </location>
</feature>
<evidence type="ECO:0000259" key="7">
    <source>
        <dbReference type="PROSITE" id="PS50850"/>
    </source>
</evidence>
<evidence type="ECO:0000256" key="6">
    <source>
        <dbReference type="SAM" id="Phobius"/>
    </source>
</evidence>
<keyword evidence="5 6" id="KW-0472">Membrane</keyword>
<feature type="transmembrane region" description="Helical" evidence="6">
    <location>
        <begin position="330"/>
        <end position="351"/>
    </location>
</feature>
<sequence length="573" mass="61141">MAEEPQAITKEPVSVEEKAVGRKFKPWNGMIKKRTAADGAAEADVRNNSVKGLYPSGVRLLLLIIALCLAIFLTSLDMTIVSTAIPQITDEFNGIDSIGWYGSAFFLTLSSFQSAWGKAFKYFPLKSVYLVSILIFEVGSLICALSKNSTTLIVGRAIAGVGGAGIFSGSFTIIAFIAPPEKRGAYTGFVGGSYGVASVVGPLIGGLFTTHVSWRWCFYINLPLGAAVVGIIALFFVTPAASKTVDVPLKEKLLNFDVLGIFVIMASVVCYLLALQKAGITHAWKSAMIIGLLIGFILLFIVFCVIQFVLGERAMVPPRLLKDRTMWGVMAFIFFLASSSWLFVYYVPIYFQVIDGTTAAQSGIRTIPLVLGLTVGTIIAAKSLESFGLYVLYLGLSGVLSVIGAALLYTLDIGTGSPAWIGYQALAGIGYGLGVQTPLIAAQAVMSDEDIASATAMILFAQTLGGSLMISAAQSAFVNTLIKRIIETVPELDPLLVVLTGATEIRQKLPAETIPRVLRAYMDGLKSAYAIGIATAGLMLLLAFACKWHNLVDLNKAKTKAQSGSKEQLKAEA</sequence>
<comment type="subcellular location">
    <subcellularLocation>
        <location evidence="1">Membrane</location>
        <topology evidence="1">Multi-pass membrane protein</topology>
    </subcellularLocation>
</comment>
<dbReference type="PROSITE" id="PS50850">
    <property type="entry name" value="MFS"/>
    <property type="match status" value="1"/>
</dbReference>
<dbReference type="PANTHER" id="PTHR23501">
    <property type="entry name" value="MAJOR FACILITATOR SUPERFAMILY"/>
    <property type="match status" value="1"/>
</dbReference>
<dbReference type="OrthoDB" id="10021397at2759"/>
<evidence type="ECO:0000256" key="5">
    <source>
        <dbReference type="ARBA" id="ARBA00023136"/>
    </source>
</evidence>
<dbReference type="Pfam" id="PF07690">
    <property type="entry name" value="MFS_1"/>
    <property type="match status" value="1"/>
</dbReference>
<dbReference type="eggNOG" id="KOG0254">
    <property type="taxonomic scope" value="Eukaryota"/>
</dbReference>
<dbReference type="SUPFAM" id="SSF103473">
    <property type="entry name" value="MFS general substrate transporter"/>
    <property type="match status" value="2"/>
</dbReference>
<reference evidence="8 9" key="1">
    <citation type="journal article" date="2013" name="BMC Genomics">
        <title>Genomics-driven discovery of the pneumocandin biosynthetic gene cluster in the fungus Glarea lozoyensis.</title>
        <authorList>
            <person name="Chen L."/>
            <person name="Yue Q."/>
            <person name="Zhang X."/>
            <person name="Xiang M."/>
            <person name="Wang C."/>
            <person name="Li S."/>
            <person name="Che Y."/>
            <person name="Ortiz-Lopez F.J."/>
            <person name="Bills G.F."/>
            <person name="Liu X."/>
            <person name="An Z."/>
        </authorList>
    </citation>
    <scope>NUCLEOTIDE SEQUENCE [LARGE SCALE GENOMIC DNA]</scope>
    <source>
        <strain evidence="9">ATCC 20868 / MF5171</strain>
    </source>
</reference>
<evidence type="ECO:0000256" key="1">
    <source>
        <dbReference type="ARBA" id="ARBA00004141"/>
    </source>
</evidence>
<dbReference type="FunFam" id="1.20.1250.20:FF:000196">
    <property type="entry name" value="MFS toxin efflux pump (AflT)"/>
    <property type="match status" value="1"/>
</dbReference>
<feature type="transmembrane region" description="Helical" evidence="6">
    <location>
        <begin position="528"/>
        <end position="545"/>
    </location>
</feature>
<evidence type="ECO:0000256" key="4">
    <source>
        <dbReference type="ARBA" id="ARBA00022989"/>
    </source>
</evidence>
<keyword evidence="9" id="KW-1185">Reference proteome</keyword>
<dbReference type="HOGENOM" id="CLU_000960_22_1_1"/>
<feature type="transmembrane region" description="Helical" evidence="6">
    <location>
        <begin position="157"/>
        <end position="178"/>
    </location>
</feature>
<feature type="transmembrane region" description="Helical" evidence="6">
    <location>
        <begin position="421"/>
        <end position="445"/>
    </location>
</feature>
<evidence type="ECO:0000313" key="8">
    <source>
        <dbReference type="EMBL" id="EPE30953.1"/>
    </source>
</evidence>
<dbReference type="AlphaFoldDB" id="S3DX39"/>
<keyword evidence="2" id="KW-0813">Transport</keyword>
<dbReference type="FunFam" id="1.20.1720.10:FF:000012">
    <property type="entry name" value="MFS toxin efflux pump (AflT)"/>
    <property type="match status" value="1"/>
</dbReference>
<dbReference type="GO" id="GO:0005886">
    <property type="term" value="C:plasma membrane"/>
    <property type="evidence" value="ECO:0007669"/>
    <property type="project" value="TreeGrafter"/>
</dbReference>
<dbReference type="InterPro" id="IPR036259">
    <property type="entry name" value="MFS_trans_sf"/>
</dbReference>
<dbReference type="GO" id="GO:0022857">
    <property type="term" value="F:transmembrane transporter activity"/>
    <property type="evidence" value="ECO:0007669"/>
    <property type="project" value="InterPro"/>
</dbReference>
<feature type="transmembrane region" description="Helical" evidence="6">
    <location>
        <begin position="287"/>
        <end position="310"/>
    </location>
</feature>
<dbReference type="GeneID" id="19462975"/>
<dbReference type="CDD" id="cd17502">
    <property type="entry name" value="MFS_Azr1_MDR_like"/>
    <property type="match status" value="1"/>
</dbReference>
<protein>
    <submittedName>
        <fullName evidence="8">MFS general substrate transporter</fullName>
    </submittedName>
</protein>
<feature type="transmembrane region" description="Helical" evidence="6">
    <location>
        <begin position="451"/>
        <end position="473"/>
    </location>
</feature>
<feature type="domain" description="Major facilitator superfamily (MFS) profile" evidence="7">
    <location>
        <begin position="63"/>
        <end position="506"/>
    </location>
</feature>
<evidence type="ECO:0000256" key="2">
    <source>
        <dbReference type="ARBA" id="ARBA00022448"/>
    </source>
</evidence>
<evidence type="ECO:0000313" key="9">
    <source>
        <dbReference type="Proteomes" id="UP000016922"/>
    </source>
</evidence>
<dbReference type="Gene3D" id="1.20.1250.20">
    <property type="entry name" value="MFS general substrate transporter like domains"/>
    <property type="match status" value="1"/>
</dbReference>
<feature type="transmembrane region" description="Helical" evidence="6">
    <location>
        <begin position="128"/>
        <end position="145"/>
    </location>
</feature>
<keyword evidence="4 6" id="KW-1133">Transmembrane helix</keyword>
<dbReference type="InterPro" id="IPR011701">
    <property type="entry name" value="MFS"/>
</dbReference>
<dbReference type="PANTHER" id="PTHR23501:SF177">
    <property type="entry name" value="MAJOR FACILITATOR SUPERFAMILY (MFS) PROFILE DOMAIN-CONTAINING PROTEIN-RELATED"/>
    <property type="match status" value="1"/>
</dbReference>
<dbReference type="RefSeq" id="XP_008082364.1">
    <property type="nucleotide sequence ID" value="XM_008084173.1"/>
</dbReference>
<dbReference type="Gene3D" id="1.20.1720.10">
    <property type="entry name" value="Multidrug resistance protein D"/>
    <property type="match status" value="1"/>
</dbReference>
<dbReference type="PRINTS" id="PR01036">
    <property type="entry name" value="TCRTETB"/>
</dbReference>
<accession>S3DX39</accession>
<dbReference type="Proteomes" id="UP000016922">
    <property type="component" value="Unassembled WGS sequence"/>
</dbReference>
<dbReference type="KEGG" id="glz:GLAREA_03920"/>
<dbReference type="InterPro" id="IPR020846">
    <property type="entry name" value="MFS_dom"/>
</dbReference>
<evidence type="ECO:0000256" key="3">
    <source>
        <dbReference type="ARBA" id="ARBA00022692"/>
    </source>
</evidence>